<keyword evidence="1" id="KW-1133">Transmembrane helix</keyword>
<dbReference type="AlphaFoldDB" id="A0A178HP55"/>
<dbReference type="InterPro" id="IPR012429">
    <property type="entry name" value="HGSNAT_cat"/>
</dbReference>
<feature type="transmembrane region" description="Helical" evidence="1">
    <location>
        <begin position="224"/>
        <end position="243"/>
    </location>
</feature>
<proteinExistence type="predicted"/>
<comment type="caution">
    <text evidence="3">The sequence shown here is derived from an EMBL/GenBank/DDBJ whole genome shotgun (WGS) entry which is preliminary data.</text>
</comment>
<keyword evidence="1" id="KW-0812">Transmembrane</keyword>
<feature type="transmembrane region" description="Helical" evidence="1">
    <location>
        <begin position="52"/>
        <end position="71"/>
    </location>
</feature>
<feature type="transmembrane region" description="Helical" evidence="1">
    <location>
        <begin position="108"/>
        <end position="125"/>
    </location>
</feature>
<feature type="transmembrane region" description="Helical" evidence="1">
    <location>
        <begin position="177"/>
        <end position="194"/>
    </location>
</feature>
<feature type="transmembrane region" description="Helical" evidence="1">
    <location>
        <begin position="20"/>
        <end position="40"/>
    </location>
</feature>
<name>A0A178HP55_9HYPH</name>
<dbReference type="Pfam" id="PF07786">
    <property type="entry name" value="HGSNAT_cat"/>
    <property type="match status" value="1"/>
</dbReference>
<feature type="transmembrane region" description="Helical" evidence="1">
    <location>
        <begin position="132"/>
        <end position="149"/>
    </location>
</feature>
<keyword evidence="4" id="KW-1185">Reference proteome</keyword>
<keyword evidence="1" id="KW-0472">Membrane</keyword>
<dbReference type="STRING" id="1770058.A3840_15975"/>
<dbReference type="OrthoDB" id="9807591at2"/>
<dbReference type="EMBL" id="LVVY01000122">
    <property type="protein sequence ID" value="OAM74379.1"/>
    <property type="molecule type" value="Genomic_DNA"/>
</dbReference>
<dbReference type="RefSeq" id="WP_067459085.1">
    <property type="nucleotide sequence ID" value="NZ_LVVY01000122.1"/>
</dbReference>
<gene>
    <name evidence="3" type="ORF">A3840_15975</name>
</gene>
<feature type="transmembrane region" description="Helical" evidence="1">
    <location>
        <begin position="83"/>
        <end position="102"/>
    </location>
</feature>
<evidence type="ECO:0000259" key="2">
    <source>
        <dbReference type="Pfam" id="PF07786"/>
    </source>
</evidence>
<evidence type="ECO:0000313" key="3">
    <source>
        <dbReference type="EMBL" id="OAM74379.1"/>
    </source>
</evidence>
<evidence type="ECO:0000256" key="1">
    <source>
        <dbReference type="SAM" id="Phobius"/>
    </source>
</evidence>
<organism evidence="3 4">
    <name type="scientific">Devosia elaeis</name>
    <dbReference type="NCBI Taxonomy" id="1770058"/>
    <lineage>
        <taxon>Bacteria</taxon>
        <taxon>Pseudomonadati</taxon>
        <taxon>Pseudomonadota</taxon>
        <taxon>Alphaproteobacteria</taxon>
        <taxon>Hyphomicrobiales</taxon>
        <taxon>Devosiaceae</taxon>
        <taxon>Devosia</taxon>
    </lineage>
</organism>
<reference evidence="3 4" key="1">
    <citation type="submission" date="2016-03" db="EMBL/GenBank/DDBJ databases">
        <title>Genome sequencing of Devosia sp. S37.</title>
        <authorList>
            <person name="Mohd Nor M."/>
        </authorList>
    </citation>
    <scope>NUCLEOTIDE SEQUENCE [LARGE SCALE GENOMIC DNA]</scope>
    <source>
        <strain evidence="3 4">S37</strain>
    </source>
</reference>
<accession>A0A178HP55</accession>
<protein>
    <recommendedName>
        <fullName evidence="2">Heparan-alpha-glucosaminide N-acetyltransferase catalytic domain-containing protein</fullName>
    </recommendedName>
</protein>
<evidence type="ECO:0000313" key="4">
    <source>
        <dbReference type="Proteomes" id="UP000078389"/>
    </source>
</evidence>
<dbReference type="Proteomes" id="UP000078389">
    <property type="component" value="Unassembled WGS sequence"/>
</dbReference>
<sequence length="325" mass="36069">MIEAVEKRPRLPVIDIARGVAIVAMVIYHLCWDLSFYGFIPVDVGYDPGWVFFARSILFAFMFLVGIGLVLGHGDGMRWRRFWRRWLFLVAGALLISLGTWLTFPESFVYFGVLHAIALFSLLALPFLFTPIWLTALVGAVVIALHFLYRDPLFNAVPLSWIGFWEVPPLTNDLVPVFPWLGVVLGGIVVARLVRGSRVETRLGEIRPGNRLARTLGWMGRWSLVIYVVHQPLLLAVIAPLSMATGAQDAGREIEFLNSCQVTCEATGTSAALCATYCQCGLDGVIRDELWGPIYSGVVSPEEQAQLDANNRQCSALIYPELGAE</sequence>
<feature type="domain" description="Heparan-alpha-glucosaminide N-acetyltransferase catalytic" evidence="2">
    <location>
        <begin position="10"/>
        <end position="232"/>
    </location>
</feature>